<feature type="transmembrane region" description="Helical" evidence="5">
    <location>
        <begin position="31"/>
        <end position="48"/>
    </location>
</feature>
<feature type="transmembrane region" description="Helical" evidence="5">
    <location>
        <begin position="90"/>
        <end position="109"/>
    </location>
</feature>
<dbReference type="KEGG" id="lch:Lcho_3368"/>
<feature type="transmembrane region" description="Helical" evidence="5">
    <location>
        <begin position="60"/>
        <end position="78"/>
    </location>
</feature>
<feature type="transmembrane region" description="Helical" evidence="5">
    <location>
        <begin position="173"/>
        <end position="196"/>
    </location>
</feature>
<feature type="transmembrane region" description="Helical" evidence="5">
    <location>
        <begin position="233"/>
        <end position="251"/>
    </location>
</feature>
<feature type="transmembrane region" description="Helical" evidence="5">
    <location>
        <begin position="257"/>
        <end position="276"/>
    </location>
</feature>
<evidence type="ECO:0000313" key="6">
    <source>
        <dbReference type="EMBL" id="ACB35626.1"/>
    </source>
</evidence>
<dbReference type="EMBL" id="CP001013">
    <property type="protein sequence ID" value="ACB35626.1"/>
    <property type="molecule type" value="Genomic_DNA"/>
</dbReference>
<dbReference type="PANTHER" id="PTHR22911:SF6">
    <property type="entry name" value="SOLUTE CARRIER FAMILY 35 MEMBER G1"/>
    <property type="match status" value="1"/>
</dbReference>
<evidence type="ECO:0000256" key="2">
    <source>
        <dbReference type="ARBA" id="ARBA00022692"/>
    </source>
</evidence>
<dbReference type="AlphaFoldDB" id="B1Y2X0"/>
<keyword evidence="2 5" id="KW-0812">Transmembrane</keyword>
<evidence type="ECO:0000256" key="4">
    <source>
        <dbReference type="ARBA" id="ARBA00023136"/>
    </source>
</evidence>
<feature type="transmembrane region" description="Helical" evidence="5">
    <location>
        <begin position="116"/>
        <end position="135"/>
    </location>
</feature>
<dbReference type="PANTHER" id="PTHR22911">
    <property type="entry name" value="ACYL-MALONYL CONDENSING ENZYME-RELATED"/>
    <property type="match status" value="1"/>
</dbReference>
<dbReference type="Proteomes" id="UP000001693">
    <property type="component" value="Chromosome"/>
</dbReference>
<evidence type="ECO:0000256" key="3">
    <source>
        <dbReference type="ARBA" id="ARBA00022989"/>
    </source>
</evidence>
<comment type="subcellular location">
    <subcellularLocation>
        <location evidence="1">Membrane</location>
        <topology evidence="1">Multi-pass membrane protein</topology>
    </subcellularLocation>
</comment>
<name>B1Y2X0_LEPCP</name>
<dbReference type="GO" id="GO:0016020">
    <property type="term" value="C:membrane"/>
    <property type="evidence" value="ECO:0007669"/>
    <property type="project" value="UniProtKB-SubCell"/>
</dbReference>
<protein>
    <submittedName>
        <fullName evidence="6">Putative transmembrane protein</fullName>
    </submittedName>
</protein>
<accession>B1Y2X0</accession>
<keyword evidence="7" id="KW-1185">Reference proteome</keyword>
<sequence>MMVCATFLFASMGVCVKLASAWYGTGEIVMYRGLIGLLLMGALTRWQGVSLRTTVPGMHFWRSISGVTALCLWFYSISGLPLATGMTLNYMSSVWMALFLIGGAVMVGGSRVDGRLVATVLAGFVGVALILRPTIDGSQLWYGLIGLLSGVLSAMAYLQITALGRIGEPEGRVVFYFSCGGMLAGALLTVLLGSFHDHTVEGALMLLAAGLSATGAQWLMTRAYAIGRPLVNASLNYLGIAFAFVYSVLLFDDPVHWMSVAGMLMVVVAGIAAARLRQRRHDQTGGPDTLSPEIE</sequence>
<dbReference type="InterPro" id="IPR037185">
    <property type="entry name" value="EmrE-like"/>
</dbReference>
<feature type="transmembrane region" description="Helical" evidence="5">
    <location>
        <begin position="202"/>
        <end position="221"/>
    </location>
</feature>
<feature type="transmembrane region" description="Helical" evidence="5">
    <location>
        <begin position="141"/>
        <end position="161"/>
    </location>
</feature>
<reference evidence="6 7" key="1">
    <citation type="submission" date="2008-03" db="EMBL/GenBank/DDBJ databases">
        <title>Complete sequence of Leptothrix cholodnii SP-6.</title>
        <authorList>
            <consortium name="US DOE Joint Genome Institute"/>
            <person name="Copeland A."/>
            <person name="Lucas S."/>
            <person name="Lapidus A."/>
            <person name="Glavina del Rio T."/>
            <person name="Dalin E."/>
            <person name="Tice H."/>
            <person name="Bruce D."/>
            <person name="Goodwin L."/>
            <person name="Pitluck S."/>
            <person name="Chertkov O."/>
            <person name="Brettin T."/>
            <person name="Detter J.C."/>
            <person name="Han C."/>
            <person name="Kuske C.R."/>
            <person name="Schmutz J."/>
            <person name="Larimer F."/>
            <person name="Land M."/>
            <person name="Hauser L."/>
            <person name="Kyrpides N."/>
            <person name="Lykidis A."/>
            <person name="Emerson D."/>
            <person name="Richardson P."/>
        </authorList>
    </citation>
    <scope>NUCLEOTIDE SEQUENCE [LARGE SCALE GENOMIC DNA]</scope>
    <source>
        <strain evidence="7">ATCC 51168 / LMG 8142 / SP-6</strain>
    </source>
</reference>
<evidence type="ECO:0000256" key="5">
    <source>
        <dbReference type="SAM" id="Phobius"/>
    </source>
</evidence>
<gene>
    <name evidence="6" type="ordered locus">Lcho_3368</name>
</gene>
<keyword evidence="4 5" id="KW-0472">Membrane</keyword>
<organism evidence="6 7">
    <name type="scientific">Leptothrix cholodnii (strain ATCC 51168 / LMG 8142 / SP-6)</name>
    <name type="common">Leptothrix discophora (strain SP-6)</name>
    <dbReference type="NCBI Taxonomy" id="395495"/>
    <lineage>
        <taxon>Bacteria</taxon>
        <taxon>Pseudomonadati</taxon>
        <taxon>Pseudomonadota</taxon>
        <taxon>Betaproteobacteria</taxon>
        <taxon>Burkholderiales</taxon>
        <taxon>Sphaerotilaceae</taxon>
        <taxon>Leptothrix</taxon>
    </lineage>
</organism>
<keyword evidence="3 5" id="KW-1133">Transmembrane helix</keyword>
<evidence type="ECO:0000313" key="7">
    <source>
        <dbReference type="Proteomes" id="UP000001693"/>
    </source>
</evidence>
<dbReference type="STRING" id="395495.Lcho_3368"/>
<dbReference type="HOGENOM" id="CLU_032828_0_1_4"/>
<dbReference type="eggNOG" id="COG0697">
    <property type="taxonomic scope" value="Bacteria"/>
</dbReference>
<evidence type="ECO:0000256" key="1">
    <source>
        <dbReference type="ARBA" id="ARBA00004141"/>
    </source>
</evidence>
<proteinExistence type="predicted"/>
<dbReference type="SUPFAM" id="SSF103481">
    <property type="entry name" value="Multidrug resistance efflux transporter EmrE"/>
    <property type="match status" value="2"/>
</dbReference>